<dbReference type="InterPro" id="IPR027417">
    <property type="entry name" value="P-loop_NTPase"/>
</dbReference>
<reference evidence="2" key="1">
    <citation type="submission" date="2021-02" db="EMBL/GenBank/DDBJ databases">
        <authorList>
            <person name="Dougan E. K."/>
            <person name="Rhodes N."/>
            <person name="Thang M."/>
            <person name="Chan C."/>
        </authorList>
    </citation>
    <scope>NUCLEOTIDE SEQUENCE</scope>
</reference>
<comment type="caution">
    <text evidence="2">The sequence shown here is derived from an EMBL/GenBank/DDBJ whole genome shotgun (WGS) entry which is preliminary data.</text>
</comment>
<evidence type="ECO:0000313" key="3">
    <source>
        <dbReference type="Proteomes" id="UP000604046"/>
    </source>
</evidence>
<sequence>MLHTTAKGFHTAEMTKSIHRLISKPECFKVFVLVWDDQCLHADNTDPPKKLEANEKKVTCLRIPYRPASGSSYPPSDIGCLKRMIYEALPSLSSSPCHSTFQGHMLNVMGMPEPKVWATLQTIARSCAEACVDDEGMQRKKVFPMIASYKELCQVEREIREAQKNDDRHAANRFKAERDALQQKRKKQDPSDVTNKFVDVLMAESREAHLQQLARYMHWEFEARGMLPVHAQLAMASLHKEAIQITCHSTKMRSADCVKQAYAELICNGMPFELLDGEDLYLEEDFLRCIFEVLAPRWQGKRFEVRSTVGPQSSGKSTLNNCRYGGGFAVSEGRCSRGVYAEFHEAEEVVVLVLDTEGLQSPEKASPEFDRMMMLFTLAVSNRVDIIVKGMMSEPFKRLVEICVRAWSDLQVAKVPDPQLTWIMNQVADPDPKHHEDCFKQIVEELKGVFLPEELGAVQEFFAAGRGGPELRCPESGAQHVQRE</sequence>
<dbReference type="PANTHER" id="PTHR22796">
    <property type="entry name" value="URG4-RELATED"/>
    <property type="match status" value="1"/>
</dbReference>
<evidence type="ECO:0000313" key="2">
    <source>
        <dbReference type="EMBL" id="CAE7226851.1"/>
    </source>
</evidence>
<gene>
    <name evidence="2" type="primary">Gvin1</name>
    <name evidence="2" type="ORF">SNAT2548_LOCUS8873</name>
</gene>
<dbReference type="SUPFAM" id="SSF52540">
    <property type="entry name" value="P-loop containing nucleoside triphosphate hydrolases"/>
    <property type="match status" value="1"/>
</dbReference>
<evidence type="ECO:0000259" key="1">
    <source>
        <dbReference type="PROSITE" id="PS51717"/>
    </source>
</evidence>
<proteinExistence type="predicted"/>
<dbReference type="AlphaFoldDB" id="A0A812KH57"/>
<keyword evidence="3" id="KW-1185">Reference proteome</keyword>
<name>A0A812KH57_9DINO</name>
<feature type="domain" description="VLIG-type G" evidence="1">
    <location>
        <begin position="300"/>
        <end position="484"/>
    </location>
</feature>
<dbReference type="OrthoDB" id="1597724at2759"/>
<dbReference type="InterPro" id="IPR030383">
    <property type="entry name" value="G_VLIG_dom"/>
</dbReference>
<organism evidence="2 3">
    <name type="scientific">Symbiodinium natans</name>
    <dbReference type="NCBI Taxonomy" id="878477"/>
    <lineage>
        <taxon>Eukaryota</taxon>
        <taxon>Sar</taxon>
        <taxon>Alveolata</taxon>
        <taxon>Dinophyceae</taxon>
        <taxon>Suessiales</taxon>
        <taxon>Symbiodiniaceae</taxon>
        <taxon>Symbiodinium</taxon>
    </lineage>
</organism>
<dbReference type="PANTHER" id="PTHR22796:SF1">
    <property type="entry name" value="VWFA DOMAIN-CONTAINING PROTEIN"/>
    <property type="match status" value="1"/>
</dbReference>
<dbReference type="Proteomes" id="UP000604046">
    <property type="component" value="Unassembled WGS sequence"/>
</dbReference>
<dbReference type="PROSITE" id="PS51717">
    <property type="entry name" value="G_VLIG"/>
    <property type="match status" value="1"/>
</dbReference>
<protein>
    <submittedName>
        <fullName evidence="2">Gvin1 protein</fullName>
    </submittedName>
</protein>
<dbReference type="EMBL" id="CAJNDS010000669">
    <property type="protein sequence ID" value="CAE7226851.1"/>
    <property type="molecule type" value="Genomic_DNA"/>
</dbReference>
<dbReference type="Pfam" id="PF25683">
    <property type="entry name" value="URGCP_GTPase"/>
    <property type="match status" value="1"/>
</dbReference>
<accession>A0A812KH57</accession>
<dbReference type="Gene3D" id="3.40.50.300">
    <property type="entry name" value="P-loop containing nucleotide triphosphate hydrolases"/>
    <property type="match status" value="1"/>
</dbReference>
<dbReference type="GO" id="GO:0005525">
    <property type="term" value="F:GTP binding"/>
    <property type="evidence" value="ECO:0007669"/>
    <property type="project" value="InterPro"/>
</dbReference>